<keyword evidence="2" id="KW-0863">Zinc-finger</keyword>
<evidence type="ECO:0008006" key="7">
    <source>
        <dbReference type="Google" id="ProtNLM"/>
    </source>
</evidence>
<reference evidence="5" key="2">
    <citation type="submission" date="2023-06" db="EMBL/GenBank/DDBJ databases">
        <authorList>
            <consortium name="Lawrence Berkeley National Laboratory"/>
            <person name="Haridas S."/>
            <person name="Hensen N."/>
            <person name="Bonometti L."/>
            <person name="Westerberg I."/>
            <person name="Brannstrom I.O."/>
            <person name="Guillou S."/>
            <person name="Cros-Aarteil S."/>
            <person name="Calhoun S."/>
            <person name="Kuo A."/>
            <person name="Mondo S."/>
            <person name="Pangilinan J."/>
            <person name="Riley R."/>
            <person name="Labutti K."/>
            <person name="Andreopoulos B."/>
            <person name="Lipzen A."/>
            <person name="Chen C."/>
            <person name="Yanf M."/>
            <person name="Daum C."/>
            <person name="Ng V."/>
            <person name="Clum A."/>
            <person name="Steindorff A."/>
            <person name="Ohm R."/>
            <person name="Martin F."/>
            <person name="Silar P."/>
            <person name="Natvig D."/>
            <person name="Lalanne C."/>
            <person name="Gautier V."/>
            <person name="Ament-Velasquez S.L."/>
            <person name="Kruys A."/>
            <person name="Hutchinson M.I."/>
            <person name="Powell A.J."/>
            <person name="Barry K."/>
            <person name="Miller A.N."/>
            <person name="Grigoriev I.V."/>
            <person name="Debuchy R."/>
            <person name="Gladieux P."/>
            <person name="Thoren M.H."/>
            <person name="Johannesson H."/>
        </authorList>
    </citation>
    <scope>NUCLEOTIDE SEQUENCE</scope>
    <source>
        <strain evidence="5">CBS 118394</strain>
    </source>
</reference>
<accession>A0AAE0IHF0</accession>
<evidence type="ECO:0000313" key="5">
    <source>
        <dbReference type="EMBL" id="KAK3325079.1"/>
    </source>
</evidence>
<gene>
    <name evidence="5" type="ORF">B0H66DRAFT_529131</name>
</gene>
<dbReference type="GO" id="GO:0008270">
    <property type="term" value="F:zinc ion binding"/>
    <property type="evidence" value="ECO:0007669"/>
    <property type="project" value="UniProtKB-KW"/>
</dbReference>
<evidence type="ECO:0000256" key="2">
    <source>
        <dbReference type="ARBA" id="ARBA00022771"/>
    </source>
</evidence>
<protein>
    <recommendedName>
        <fullName evidence="7">RING-type domain-containing protein</fullName>
    </recommendedName>
</protein>
<dbReference type="PROSITE" id="PS00518">
    <property type="entry name" value="ZF_RING_1"/>
    <property type="match status" value="1"/>
</dbReference>
<proteinExistence type="predicted"/>
<comment type="caution">
    <text evidence="5">The sequence shown here is derived from an EMBL/GenBank/DDBJ whole genome shotgun (WGS) entry which is preliminary data.</text>
</comment>
<dbReference type="Gene3D" id="3.30.40.10">
    <property type="entry name" value="Zinc/RING finger domain, C3HC4 (zinc finger)"/>
    <property type="match status" value="1"/>
</dbReference>
<dbReference type="SUPFAM" id="SSF57850">
    <property type="entry name" value="RING/U-box"/>
    <property type="match status" value="1"/>
</dbReference>
<keyword evidence="6" id="KW-1185">Reference proteome</keyword>
<evidence type="ECO:0000313" key="6">
    <source>
        <dbReference type="Proteomes" id="UP001283341"/>
    </source>
</evidence>
<dbReference type="AlphaFoldDB" id="A0AAE0IHF0"/>
<feature type="compositionally biased region" description="Low complexity" evidence="4">
    <location>
        <begin position="17"/>
        <end position="27"/>
    </location>
</feature>
<evidence type="ECO:0000256" key="3">
    <source>
        <dbReference type="ARBA" id="ARBA00022833"/>
    </source>
</evidence>
<keyword evidence="3" id="KW-0862">Zinc</keyword>
<feature type="region of interest" description="Disordered" evidence="4">
    <location>
        <begin position="1"/>
        <end position="27"/>
    </location>
</feature>
<dbReference type="InterPro" id="IPR013083">
    <property type="entry name" value="Znf_RING/FYVE/PHD"/>
</dbReference>
<sequence>MNSRKRDRSESPDSQDNPTNNSNPAAAPYIQSRIIPQLLSNGKHNYGNHQQHLSIPLGARIVSGVNCIVCKRGDWYRAALHILPCGHALCLDCLEDKVDTICTLIHLDHAAIAEQGKGMVCRHECSSTQQPNDVRAPSVRAQVFDLIELGCCVQDMQLEKFASCMSPDASTMLWHYLHLLEHPPSRVGSLRVGRLP</sequence>
<dbReference type="EMBL" id="JAUEDM010000002">
    <property type="protein sequence ID" value="KAK3325079.1"/>
    <property type="molecule type" value="Genomic_DNA"/>
</dbReference>
<name>A0AAE0IHF0_9PEZI</name>
<dbReference type="InterPro" id="IPR017907">
    <property type="entry name" value="Znf_RING_CS"/>
</dbReference>
<dbReference type="Proteomes" id="UP001283341">
    <property type="component" value="Unassembled WGS sequence"/>
</dbReference>
<reference evidence="5" key="1">
    <citation type="journal article" date="2023" name="Mol. Phylogenet. Evol.">
        <title>Genome-scale phylogeny and comparative genomics of the fungal order Sordariales.</title>
        <authorList>
            <person name="Hensen N."/>
            <person name="Bonometti L."/>
            <person name="Westerberg I."/>
            <person name="Brannstrom I.O."/>
            <person name="Guillou S."/>
            <person name="Cros-Aarteil S."/>
            <person name="Calhoun S."/>
            <person name="Haridas S."/>
            <person name="Kuo A."/>
            <person name="Mondo S."/>
            <person name="Pangilinan J."/>
            <person name="Riley R."/>
            <person name="LaButti K."/>
            <person name="Andreopoulos B."/>
            <person name="Lipzen A."/>
            <person name="Chen C."/>
            <person name="Yan M."/>
            <person name="Daum C."/>
            <person name="Ng V."/>
            <person name="Clum A."/>
            <person name="Steindorff A."/>
            <person name="Ohm R.A."/>
            <person name="Martin F."/>
            <person name="Silar P."/>
            <person name="Natvig D.O."/>
            <person name="Lalanne C."/>
            <person name="Gautier V."/>
            <person name="Ament-Velasquez S.L."/>
            <person name="Kruys A."/>
            <person name="Hutchinson M.I."/>
            <person name="Powell A.J."/>
            <person name="Barry K."/>
            <person name="Miller A.N."/>
            <person name="Grigoriev I.V."/>
            <person name="Debuchy R."/>
            <person name="Gladieux P."/>
            <person name="Hiltunen Thoren M."/>
            <person name="Johannesson H."/>
        </authorList>
    </citation>
    <scope>NUCLEOTIDE SEQUENCE</scope>
    <source>
        <strain evidence="5">CBS 118394</strain>
    </source>
</reference>
<evidence type="ECO:0000256" key="1">
    <source>
        <dbReference type="ARBA" id="ARBA00022723"/>
    </source>
</evidence>
<evidence type="ECO:0000256" key="4">
    <source>
        <dbReference type="SAM" id="MobiDB-lite"/>
    </source>
</evidence>
<organism evidence="5 6">
    <name type="scientific">Apodospora peruviana</name>
    <dbReference type="NCBI Taxonomy" id="516989"/>
    <lineage>
        <taxon>Eukaryota</taxon>
        <taxon>Fungi</taxon>
        <taxon>Dikarya</taxon>
        <taxon>Ascomycota</taxon>
        <taxon>Pezizomycotina</taxon>
        <taxon>Sordariomycetes</taxon>
        <taxon>Sordariomycetidae</taxon>
        <taxon>Sordariales</taxon>
        <taxon>Lasiosphaeriaceae</taxon>
        <taxon>Apodospora</taxon>
    </lineage>
</organism>
<keyword evidence="1" id="KW-0479">Metal-binding</keyword>